<dbReference type="InterPro" id="IPR002656">
    <property type="entry name" value="Acyl_transf_3_dom"/>
</dbReference>
<comment type="similarity">
    <text evidence="2">Belongs to the acyltransferase 3 family.</text>
</comment>
<evidence type="ECO:0000259" key="8">
    <source>
        <dbReference type="Pfam" id="PF01757"/>
    </source>
</evidence>
<dbReference type="PANTHER" id="PTHR40074:SF2">
    <property type="entry name" value="O-ACETYLTRANSFERASE WECH"/>
    <property type="match status" value="1"/>
</dbReference>
<feature type="domain" description="Acyltransferase 3" evidence="8">
    <location>
        <begin position="14"/>
        <end position="302"/>
    </location>
</feature>
<evidence type="ECO:0000256" key="1">
    <source>
        <dbReference type="ARBA" id="ARBA00004651"/>
    </source>
</evidence>
<evidence type="ECO:0000256" key="2">
    <source>
        <dbReference type="ARBA" id="ARBA00007400"/>
    </source>
</evidence>
<evidence type="ECO:0000256" key="3">
    <source>
        <dbReference type="ARBA" id="ARBA00022475"/>
    </source>
</evidence>
<protein>
    <submittedName>
        <fullName evidence="9">Acyltransferase family protein</fullName>
    </submittedName>
</protein>
<feature type="transmembrane region" description="Helical" evidence="7">
    <location>
        <begin position="173"/>
        <end position="190"/>
    </location>
</feature>
<dbReference type="GeneID" id="303295863"/>
<comment type="caution">
    <text evidence="9">The sequence shown here is derived from an EMBL/GenBank/DDBJ whole genome shotgun (WGS) entry which is preliminary data.</text>
</comment>
<keyword evidence="6 7" id="KW-0472">Membrane</keyword>
<evidence type="ECO:0000313" key="10">
    <source>
        <dbReference type="Proteomes" id="UP001595937"/>
    </source>
</evidence>
<evidence type="ECO:0000256" key="5">
    <source>
        <dbReference type="ARBA" id="ARBA00022989"/>
    </source>
</evidence>
<evidence type="ECO:0000256" key="4">
    <source>
        <dbReference type="ARBA" id="ARBA00022692"/>
    </source>
</evidence>
<dbReference type="RefSeq" id="WP_343922072.1">
    <property type="nucleotide sequence ID" value="NZ_BAAAIR010000006.1"/>
</dbReference>
<accession>A0ABW0FFC2</accession>
<evidence type="ECO:0000256" key="6">
    <source>
        <dbReference type="ARBA" id="ARBA00023136"/>
    </source>
</evidence>
<dbReference type="GO" id="GO:0016746">
    <property type="term" value="F:acyltransferase activity"/>
    <property type="evidence" value="ECO:0007669"/>
    <property type="project" value="UniProtKB-KW"/>
</dbReference>
<dbReference type="PANTHER" id="PTHR40074">
    <property type="entry name" value="O-ACETYLTRANSFERASE WECH"/>
    <property type="match status" value="1"/>
</dbReference>
<feature type="transmembrane region" description="Helical" evidence="7">
    <location>
        <begin position="197"/>
        <end position="216"/>
    </location>
</feature>
<comment type="subcellular location">
    <subcellularLocation>
        <location evidence="1">Cell membrane</location>
        <topology evidence="1">Multi-pass membrane protein</topology>
    </subcellularLocation>
</comment>
<feature type="transmembrane region" description="Helical" evidence="7">
    <location>
        <begin position="119"/>
        <end position="137"/>
    </location>
</feature>
<keyword evidence="9" id="KW-0012">Acyltransferase</keyword>
<feature type="transmembrane region" description="Helical" evidence="7">
    <location>
        <begin position="262"/>
        <end position="280"/>
    </location>
</feature>
<evidence type="ECO:0000313" key="9">
    <source>
        <dbReference type="EMBL" id="MFC5297611.1"/>
    </source>
</evidence>
<organism evidence="9 10">
    <name type="scientific">Brachybacterium tyrofermentans</name>
    <dbReference type="NCBI Taxonomy" id="47848"/>
    <lineage>
        <taxon>Bacteria</taxon>
        <taxon>Bacillati</taxon>
        <taxon>Actinomycetota</taxon>
        <taxon>Actinomycetes</taxon>
        <taxon>Micrococcales</taxon>
        <taxon>Dermabacteraceae</taxon>
        <taxon>Brachybacterium</taxon>
    </lineage>
</organism>
<keyword evidence="10" id="KW-1185">Reference proteome</keyword>
<keyword evidence="9" id="KW-0808">Transferase</keyword>
<proteinExistence type="inferred from homology"/>
<evidence type="ECO:0000256" key="7">
    <source>
        <dbReference type="SAM" id="Phobius"/>
    </source>
</evidence>
<feature type="transmembrane region" description="Helical" evidence="7">
    <location>
        <begin position="86"/>
        <end position="107"/>
    </location>
</feature>
<feature type="transmembrane region" description="Helical" evidence="7">
    <location>
        <begin position="144"/>
        <end position="161"/>
    </location>
</feature>
<sequence length="342" mass="37914">MISPTPPTAPERQHWMDLLRGGAILLVIAHHLRLVQQIWDGSAPWAMVELSEALAPFRMPALLFASGMLLARSLEKPAGRYLTGKVRSLLWPWLLWSAIMLPILGWVNGADPLWWINGLYTWFLMALFLYYVVGLLARWIPPGWIALASVAVWTALPLLGIEHDVDGPRPDKFIYYAVYFFAGAALRNVLTARMIPLALLVPALALAAAWALWAALSDIEPSVPVVTQVVVLVSVIAAIGLAQRLPRMRLTRPVEWLGRNSIVAYLVHLPVIELLCRHLDVPPSAASYLIFYLVTIGVCVLAILIRPATGFLYAWPARRRTPEFSEQASVPRPAFSSAATRG</sequence>
<gene>
    <name evidence="9" type="ORF">ACFPK8_08815</name>
</gene>
<keyword evidence="5 7" id="KW-1133">Transmembrane helix</keyword>
<feature type="transmembrane region" description="Helical" evidence="7">
    <location>
        <begin position="222"/>
        <end position="242"/>
    </location>
</feature>
<keyword evidence="4 7" id="KW-0812">Transmembrane</keyword>
<reference evidence="10" key="1">
    <citation type="journal article" date="2019" name="Int. J. Syst. Evol. Microbiol.">
        <title>The Global Catalogue of Microorganisms (GCM) 10K type strain sequencing project: providing services to taxonomists for standard genome sequencing and annotation.</title>
        <authorList>
            <consortium name="The Broad Institute Genomics Platform"/>
            <consortium name="The Broad Institute Genome Sequencing Center for Infectious Disease"/>
            <person name="Wu L."/>
            <person name="Ma J."/>
        </authorList>
    </citation>
    <scope>NUCLEOTIDE SEQUENCE [LARGE SCALE GENOMIC DNA]</scope>
    <source>
        <strain evidence="10">CGMCC 1.16455</strain>
    </source>
</reference>
<keyword evidence="3" id="KW-1003">Cell membrane</keyword>
<name>A0ABW0FFC2_9MICO</name>
<feature type="transmembrane region" description="Helical" evidence="7">
    <location>
        <begin position="286"/>
        <end position="315"/>
    </location>
</feature>
<dbReference type="Proteomes" id="UP001595937">
    <property type="component" value="Unassembled WGS sequence"/>
</dbReference>
<dbReference type="Pfam" id="PF01757">
    <property type="entry name" value="Acyl_transf_3"/>
    <property type="match status" value="1"/>
</dbReference>
<dbReference type="EMBL" id="JBHSLN010000022">
    <property type="protein sequence ID" value="MFC5297611.1"/>
    <property type="molecule type" value="Genomic_DNA"/>
</dbReference>